<dbReference type="AlphaFoldDB" id="A0A549SHN5"/>
<evidence type="ECO:0000313" key="2">
    <source>
        <dbReference type="Proteomes" id="UP000316781"/>
    </source>
</evidence>
<dbReference type="CDD" id="cd02440">
    <property type="entry name" value="AdoMet_MTases"/>
    <property type="match status" value="1"/>
</dbReference>
<evidence type="ECO:0000313" key="1">
    <source>
        <dbReference type="EMBL" id="TRL29077.1"/>
    </source>
</evidence>
<organism evidence="1 2">
    <name type="scientific">Methylosinus sporium</name>
    <dbReference type="NCBI Taxonomy" id="428"/>
    <lineage>
        <taxon>Bacteria</taxon>
        <taxon>Pseudomonadati</taxon>
        <taxon>Pseudomonadota</taxon>
        <taxon>Alphaproteobacteria</taxon>
        <taxon>Hyphomicrobiales</taxon>
        <taxon>Methylocystaceae</taxon>
        <taxon>Methylosinus</taxon>
    </lineage>
</organism>
<dbReference type="SUPFAM" id="SSF53335">
    <property type="entry name" value="S-adenosyl-L-methionine-dependent methyltransferases"/>
    <property type="match status" value="1"/>
</dbReference>
<dbReference type="Proteomes" id="UP000316781">
    <property type="component" value="Unassembled WGS sequence"/>
</dbReference>
<keyword evidence="1" id="KW-0489">Methyltransferase</keyword>
<accession>A0A549SHN5</accession>
<dbReference type="PANTHER" id="PTHR43861">
    <property type="entry name" value="TRANS-ACONITATE 2-METHYLTRANSFERASE-RELATED"/>
    <property type="match status" value="1"/>
</dbReference>
<dbReference type="Gene3D" id="3.40.50.150">
    <property type="entry name" value="Vaccinia Virus protein VP39"/>
    <property type="match status" value="1"/>
</dbReference>
<comment type="caution">
    <text evidence="1">The sequence shown here is derived from an EMBL/GenBank/DDBJ whole genome shotgun (WGS) entry which is preliminary data.</text>
</comment>
<proteinExistence type="predicted"/>
<dbReference type="GO" id="GO:0032259">
    <property type="term" value="P:methylation"/>
    <property type="evidence" value="ECO:0007669"/>
    <property type="project" value="UniProtKB-KW"/>
</dbReference>
<keyword evidence="1" id="KW-0808">Transferase</keyword>
<sequence>MIEIESKTEKEGASPPPWSIPWPPSELEAVAACPVCGDRDRRLLHDEIVDNVFFVAKGKWTLYRCRSCRSAYLDPRPNPSSIGGAYGSYYTHSEAVRKSNDELSAFNRIKRSLANGYANRRYGTQRKPASDLGILAAVIMTRQREMIDATFRYLPKPDRGSRLLDVGCGNGEFLLHARDAGWAVSGLEPDPVAADIARRKGLDVRVGILDDTTAEENAYDAITLSHVIEHVHQPKSVLMAVHRLLKPGAIVYIDTPNIGSHGAERFGKNWRGIEAPRHLVLFNPSCLSHVLTSVGFEGITKIRRTSIRKSIYSRSTSIAAGENPYGADRKSLPFLETLGIALSHVETDKLEFITLTARKRSAAA</sequence>
<dbReference type="InterPro" id="IPR029063">
    <property type="entry name" value="SAM-dependent_MTases_sf"/>
</dbReference>
<dbReference type="Pfam" id="PF13489">
    <property type="entry name" value="Methyltransf_23"/>
    <property type="match status" value="1"/>
</dbReference>
<dbReference type="EMBL" id="VJMF01000075">
    <property type="protein sequence ID" value="TRL29077.1"/>
    <property type="molecule type" value="Genomic_DNA"/>
</dbReference>
<reference evidence="1 2" key="1">
    <citation type="submission" date="2019-07" db="EMBL/GenBank/DDBJ databases">
        <title>Ln-dependent methylotrophs.</title>
        <authorList>
            <person name="Tani A."/>
        </authorList>
    </citation>
    <scope>NUCLEOTIDE SEQUENCE [LARGE SCALE GENOMIC DNA]</scope>
    <source>
        <strain evidence="1 2">SM89A</strain>
    </source>
</reference>
<name>A0A549SHN5_METSR</name>
<dbReference type="RefSeq" id="WP_142864114.1">
    <property type="nucleotide sequence ID" value="NZ_VJMF01000075.1"/>
</dbReference>
<dbReference type="GO" id="GO:0008168">
    <property type="term" value="F:methyltransferase activity"/>
    <property type="evidence" value="ECO:0007669"/>
    <property type="project" value="UniProtKB-KW"/>
</dbReference>
<protein>
    <submittedName>
        <fullName evidence="1">Class I SAM-dependent methyltransferase</fullName>
    </submittedName>
</protein>
<gene>
    <name evidence="1" type="ORF">FM996_17670</name>
</gene>